<evidence type="ECO:0000256" key="5">
    <source>
        <dbReference type="ARBA" id="ARBA00022970"/>
    </source>
</evidence>
<evidence type="ECO:0000256" key="2">
    <source>
        <dbReference type="ARBA" id="ARBA00005974"/>
    </source>
</evidence>
<dbReference type="InterPro" id="IPR004686">
    <property type="entry name" value="Mtc"/>
</dbReference>
<proteinExistence type="inferred from homology"/>
<dbReference type="PANTHER" id="PTHR11153:SF6">
    <property type="entry name" value="SIDEROFLEXIN-5"/>
    <property type="match status" value="1"/>
</dbReference>
<reference evidence="11" key="1">
    <citation type="submission" date="2022-11" db="EMBL/GenBank/DDBJ databases">
        <title>Centuries of genome instability and evolution in soft-shell clam transmissible cancer (bioRxiv).</title>
        <authorList>
            <person name="Hart S.F.M."/>
            <person name="Yonemitsu M.A."/>
            <person name="Giersch R.M."/>
            <person name="Beal B.F."/>
            <person name="Arriagada G."/>
            <person name="Davis B.W."/>
            <person name="Ostrander E.A."/>
            <person name="Goff S.P."/>
            <person name="Metzger M.J."/>
        </authorList>
    </citation>
    <scope>NUCLEOTIDE SEQUENCE</scope>
    <source>
        <strain evidence="11">MELC-2E11</strain>
        <tissue evidence="11">Siphon/mantle</tissue>
    </source>
</reference>
<comment type="subcellular location">
    <subcellularLocation>
        <location evidence="1">Mitochondrion membrane</location>
        <topology evidence="1">Multi-pass membrane protein</topology>
    </subcellularLocation>
</comment>
<evidence type="ECO:0000256" key="3">
    <source>
        <dbReference type="ARBA" id="ARBA00022448"/>
    </source>
</evidence>
<keyword evidence="8 10" id="KW-0472">Membrane</keyword>
<keyword evidence="3" id="KW-0813">Transport</keyword>
<gene>
    <name evidence="11" type="ORF">MAR_015379</name>
</gene>
<comment type="similarity">
    <text evidence="2">Belongs to the sideroflexin family.</text>
</comment>
<evidence type="ECO:0000256" key="7">
    <source>
        <dbReference type="ARBA" id="ARBA00023128"/>
    </source>
</evidence>
<dbReference type="EMBL" id="CP111023">
    <property type="protein sequence ID" value="WAR21405.1"/>
    <property type="molecule type" value="Genomic_DNA"/>
</dbReference>
<accession>A0ABY7FH65</accession>
<evidence type="ECO:0000256" key="9">
    <source>
        <dbReference type="SAM" id="MobiDB-lite"/>
    </source>
</evidence>
<protein>
    <submittedName>
        <fullName evidence="11">SFXN5-like protein</fullName>
    </submittedName>
</protein>
<organism evidence="11 12">
    <name type="scientific">Mya arenaria</name>
    <name type="common">Soft-shell clam</name>
    <dbReference type="NCBI Taxonomy" id="6604"/>
    <lineage>
        <taxon>Eukaryota</taxon>
        <taxon>Metazoa</taxon>
        <taxon>Spiralia</taxon>
        <taxon>Lophotrochozoa</taxon>
        <taxon>Mollusca</taxon>
        <taxon>Bivalvia</taxon>
        <taxon>Autobranchia</taxon>
        <taxon>Heteroconchia</taxon>
        <taxon>Euheterodonta</taxon>
        <taxon>Imparidentia</taxon>
        <taxon>Neoheterodontei</taxon>
        <taxon>Myida</taxon>
        <taxon>Myoidea</taxon>
        <taxon>Myidae</taxon>
        <taxon>Mya</taxon>
    </lineage>
</organism>
<feature type="transmembrane region" description="Helical" evidence="10">
    <location>
        <begin position="178"/>
        <end position="195"/>
    </location>
</feature>
<keyword evidence="7" id="KW-0496">Mitochondrion</keyword>
<evidence type="ECO:0000256" key="1">
    <source>
        <dbReference type="ARBA" id="ARBA00004225"/>
    </source>
</evidence>
<keyword evidence="12" id="KW-1185">Reference proteome</keyword>
<evidence type="ECO:0000256" key="8">
    <source>
        <dbReference type="ARBA" id="ARBA00023136"/>
    </source>
</evidence>
<feature type="compositionally biased region" description="Basic and acidic residues" evidence="9">
    <location>
        <begin position="283"/>
        <end position="297"/>
    </location>
</feature>
<evidence type="ECO:0000256" key="6">
    <source>
        <dbReference type="ARBA" id="ARBA00022989"/>
    </source>
</evidence>
<keyword evidence="6 10" id="KW-1133">Transmembrane helix</keyword>
<sequence>MEYPPFKLGSSRFDQKKLDASIALLENFKRNSLPPGVTDKELWQAQKIKQSILHPDTGQKILMPFRMSGYVPFGTPIPTPTSRFVAGYLGAVTSAISIAVGLSYLIKKSSSFSPATKLMIQRFVPYPAVASANICNVLLMRNNELTEGIDVCDENGNVVGTSKIAARQAVLSTAGTRVILPAPLLIIPPIVMSLLEKTRFLQRNPRFHLPFNALACTLSFGLALPACIALFPQYASIPTKDLEPEIQAVTSEKTLIFNKGLRRLVEEKEMNRRRRKMNGKGVVEIEKDEKEEENRKE</sequence>
<feature type="region of interest" description="Disordered" evidence="9">
    <location>
        <begin position="270"/>
        <end position="297"/>
    </location>
</feature>
<keyword evidence="5" id="KW-0029">Amino-acid transport</keyword>
<evidence type="ECO:0000256" key="10">
    <source>
        <dbReference type="SAM" id="Phobius"/>
    </source>
</evidence>
<dbReference type="Pfam" id="PF03820">
    <property type="entry name" value="SFXNs"/>
    <property type="match status" value="2"/>
</dbReference>
<keyword evidence="4 10" id="KW-0812">Transmembrane</keyword>
<name>A0ABY7FH65_MYAAR</name>
<feature type="transmembrane region" description="Helical" evidence="10">
    <location>
        <begin position="207"/>
        <end position="231"/>
    </location>
</feature>
<evidence type="ECO:0000313" key="12">
    <source>
        <dbReference type="Proteomes" id="UP001164746"/>
    </source>
</evidence>
<feature type="transmembrane region" description="Helical" evidence="10">
    <location>
        <begin position="85"/>
        <end position="106"/>
    </location>
</feature>
<evidence type="ECO:0000256" key="4">
    <source>
        <dbReference type="ARBA" id="ARBA00022692"/>
    </source>
</evidence>
<dbReference type="PANTHER" id="PTHR11153">
    <property type="entry name" value="SIDEROFLEXIN"/>
    <property type="match status" value="1"/>
</dbReference>
<dbReference type="Proteomes" id="UP001164746">
    <property type="component" value="Chromosome 12"/>
</dbReference>
<evidence type="ECO:0000313" key="11">
    <source>
        <dbReference type="EMBL" id="WAR21405.1"/>
    </source>
</evidence>